<sequence length="244" mass="28253">MKRLIYYIPLFLLMTCLEDDSVPLVNDNETILSNFLIDKTFLNDQVIACAASDNGIPDINNIYFYPEDGSSDFRLYQSWAEDGKDFSKYQFVPQKSEPFFQGALRVFKLRSDCKWTLVVFEKEGKTEISTPIRMKLSFQPTVWSTDIMVDQSSSLMPHFSWSTLSEENNVIFFQVLSTEALELLSGTYTKENHFQYYNLKNVVLNVTRNEPPNLISGETYIFTVMDVSIDNWVNHVIMSPFTVE</sequence>
<name>A0A3D9HL51_9FLAO</name>
<proteinExistence type="predicted"/>
<evidence type="ECO:0000313" key="2">
    <source>
        <dbReference type="Proteomes" id="UP000256629"/>
    </source>
</evidence>
<accession>A0A3D9HL51</accession>
<evidence type="ECO:0000313" key="1">
    <source>
        <dbReference type="EMBL" id="RED50219.1"/>
    </source>
</evidence>
<comment type="caution">
    <text evidence="1">The sequence shown here is derived from an EMBL/GenBank/DDBJ whole genome shotgun (WGS) entry which is preliminary data.</text>
</comment>
<gene>
    <name evidence="1" type="ORF">DFQ02_101244</name>
</gene>
<dbReference type="Proteomes" id="UP000256629">
    <property type="component" value="Unassembled WGS sequence"/>
</dbReference>
<dbReference type="AlphaFoldDB" id="A0A3D9HL51"/>
<organism evidence="1 2">
    <name type="scientific">Seonamhaeicola aphaedonensis</name>
    <dbReference type="NCBI Taxonomy" id="1461338"/>
    <lineage>
        <taxon>Bacteria</taxon>
        <taxon>Pseudomonadati</taxon>
        <taxon>Bacteroidota</taxon>
        <taxon>Flavobacteriia</taxon>
        <taxon>Flavobacteriales</taxon>
        <taxon>Flavobacteriaceae</taxon>
    </lineage>
</organism>
<dbReference type="OrthoDB" id="1177023at2"/>
<dbReference type="EMBL" id="QRDX01000001">
    <property type="protein sequence ID" value="RED50219.1"/>
    <property type="molecule type" value="Genomic_DNA"/>
</dbReference>
<dbReference type="RefSeq" id="WP_147297717.1">
    <property type="nucleotide sequence ID" value="NZ_QRDX01000001.1"/>
</dbReference>
<reference evidence="1 2" key="1">
    <citation type="submission" date="2018-07" db="EMBL/GenBank/DDBJ databases">
        <title>Genomic Encyclopedia of Type Strains, Phase III (KMG-III): the genomes of soil and plant-associated and newly described type strains.</title>
        <authorList>
            <person name="Whitman W."/>
        </authorList>
    </citation>
    <scope>NUCLEOTIDE SEQUENCE [LARGE SCALE GENOMIC DNA]</scope>
    <source>
        <strain evidence="1 2">CECT 8487</strain>
    </source>
</reference>
<keyword evidence="2" id="KW-1185">Reference proteome</keyword>
<protein>
    <submittedName>
        <fullName evidence="1">Uncharacterized protein</fullName>
    </submittedName>
</protein>